<dbReference type="PROSITE" id="PS51379">
    <property type="entry name" value="4FE4S_FER_2"/>
    <property type="match status" value="2"/>
</dbReference>
<dbReference type="STRING" id="589924.Ferp_0058"/>
<evidence type="ECO:0000313" key="6">
    <source>
        <dbReference type="EMBL" id="ADC64248.1"/>
    </source>
</evidence>
<dbReference type="GeneID" id="8777550"/>
<dbReference type="KEGG" id="fpl:Ferp_0058"/>
<dbReference type="Gene3D" id="3.30.70.20">
    <property type="match status" value="1"/>
</dbReference>
<dbReference type="PaxDb" id="589924-Ferp_0058"/>
<keyword evidence="4" id="KW-0411">Iron-sulfur</keyword>
<dbReference type="InterPro" id="IPR017900">
    <property type="entry name" value="4Fe4S_Fe_S_CS"/>
</dbReference>
<keyword evidence="3" id="KW-0408">Iron</keyword>
<reference evidence="6 7" key="2">
    <citation type="journal article" date="2011" name="Stand. Genomic Sci.">
        <title>Complete genome sequence of Ferroglobus placidus AEDII12DO.</title>
        <authorList>
            <person name="Anderson I."/>
            <person name="Risso C."/>
            <person name="Holmes D."/>
            <person name="Lucas S."/>
            <person name="Copeland A."/>
            <person name="Lapidus A."/>
            <person name="Cheng J.F."/>
            <person name="Bruce D."/>
            <person name="Goodwin L."/>
            <person name="Pitluck S."/>
            <person name="Saunders E."/>
            <person name="Brettin T."/>
            <person name="Detter J.C."/>
            <person name="Han C."/>
            <person name="Tapia R."/>
            <person name="Larimer F."/>
            <person name="Land M."/>
            <person name="Hauser L."/>
            <person name="Woyke T."/>
            <person name="Lovley D."/>
            <person name="Kyrpides N."/>
            <person name="Ivanova N."/>
        </authorList>
    </citation>
    <scope>NUCLEOTIDE SEQUENCE [LARGE SCALE GENOMIC DNA]</scope>
    <source>
        <strain evidence="7">DSM 10642 / AEDII12DO</strain>
    </source>
</reference>
<dbReference type="RefSeq" id="WP_012964597.1">
    <property type="nucleotide sequence ID" value="NC_013849.1"/>
</dbReference>
<feature type="domain" description="4Fe-4S ferredoxin-type" evidence="5">
    <location>
        <begin position="4"/>
        <end position="33"/>
    </location>
</feature>
<dbReference type="GO" id="GO:0046872">
    <property type="term" value="F:metal ion binding"/>
    <property type="evidence" value="ECO:0007669"/>
    <property type="project" value="UniProtKB-KW"/>
</dbReference>
<protein>
    <submittedName>
        <fullName evidence="6">4Fe-4S ferredoxin iron-sulfur binding domain protein</fullName>
    </submittedName>
</protein>
<dbReference type="HOGENOM" id="CLU_2340121_0_0_2"/>
<dbReference type="EMBL" id="CP001899">
    <property type="protein sequence ID" value="ADC64248.1"/>
    <property type="molecule type" value="Genomic_DNA"/>
</dbReference>
<evidence type="ECO:0000256" key="1">
    <source>
        <dbReference type="ARBA" id="ARBA00022485"/>
    </source>
</evidence>
<evidence type="ECO:0000259" key="5">
    <source>
        <dbReference type="PROSITE" id="PS51379"/>
    </source>
</evidence>
<gene>
    <name evidence="6" type="ordered locus">Ferp_0058</name>
</gene>
<dbReference type="Proteomes" id="UP000002613">
    <property type="component" value="Chromosome"/>
</dbReference>
<keyword evidence="1" id="KW-0004">4Fe-4S</keyword>
<evidence type="ECO:0000256" key="2">
    <source>
        <dbReference type="ARBA" id="ARBA00022723"/>
    </source>
</evidence>
<dbReference type="PANTHER" id="PTHR24960">
    <property type="entry name" value="PHOTOSYSTEM I IRON-SULFUR CENTER-RELATED"/>
    <property type="match status" value="1"/>
</dbReference>
<dbReference type="PANTHER" id="PTHR24960:SF79">
    <property type="entry name" value="PHOTOSYSTEM I IRON-SULFUR CENTER"/>
    <property type="match status" value="1"/>
</dbReference>
<feature type="domain" description="4Fe-4S ferredoxin-type" evidence="5">
    <location>
        <begin position="34"/>
        <end position="63"/>
    </location>
</feature>
<dbReference type="AlphaFoldDB" id="D3S112"/>
<evidence type="ECO:0000256" key="4">
    <source>
        <dbReference type="ARBA" id="ARBA00023014"/>
    </source>
</evidence>
<proteinExistence type="predicted"/>
<reference evidence="7" key="1">
    <citation type="submission" date="2010-02" db="EMBL/GenBank/DDBJ databases">
        <title>Complete sequence of Ferroglobus placidus DSM 10642.</title>
        <authorList>
            <consortium name="US DOE Joint Genome Institute"/>
            <person name="Lucas S."/>
            <person name="Copeland A."/>
            <person name="Lapidus A."/>
            <person name="Cheng J.-F."/>
            <person name="Bruce D."/>
            <person name="Goodwin L."/>
            <person name="Pitluck S."/>
            <person name="Saunders E."/>
            <person name="Brettin T."/>
            <person name="Detter J.C."/>
            <person name="Han C."/>
            <person name="Tapia R."/>
            <person name="Larimer F."/>
            <person name="Land M."/>
            <person name="Hauser L."/>
            <person name="Kyrpides N."/>
            <person name="Ivanova N."/>
            <person name="Holmes D."/>
            <person name="Lovley D."/>
            <person name="Kyrpides N."/>
            <person name="Anderson I.J."/>
            <person name="Woyke T."/>
        </authorList>
    </citation>
    <scope>NUCLEOTIDE SEQUENCE [LARGE SCALE GENOMIC DNA]</scope>
    <source>
        <strain evidence="7">DSM 10642 / AEDII12DO</strain>
    </source>
</reference>
<sequence length="97" mass="11037">MKRLIIAINEETCIGCGRCVESCPTKALELKDGKAKLKDESLCDGFGSCIAVCPTHSLYLEEREAKPFDWSILQKIDFEEFLDKLVKHYKPKELAQE</sequence>
<keyword evidence="7" id="KW-1185">Reference proteome</keyword>
<dbReference type="SUPFAM" id="SSF54862">
    <property type="entry name" value="4Fe-4S ferredoxins"/>
    <property type="match status" value="1"/>
</dbReference>
<keyword evidence="2" id="KW-0479">Metal-binding</keyword>
<dbReference type="PROSITE" id="PS00198">
    <property type="entry name" value="4FE4S_FER_1"/>
    <property type="match status" value="1"/>
</dbReference>
<dbReference type="OrthoDB" id="15347at2157"/>
<accession>D3S112</accession>
<dbReference type="InterPro" id="IPR017896">
    <property type="entry name" value="4Fe4S_Fe-S-bd"/>
</dbReference>
<evidence type="ECO:0000256" key="3">
    <source>
        <dbReference type="ARBA" id="ARBA00023004"/>
    </source>
</evidence>
<dbReference type="eggNOG" id="arCOG00296">
    <property type="taxonomic scope" value="Archaea"/>
</dbReference>
<dbReference type="GO" id="GO:0016491">
    <property type="term" value="F:oxidoreductase activity"/>
    <property type="evidence" value="ECO:0007669"/>
    <property type="project" value="UniProtKB-ARBA"/>
</dbReference>
<dbReference type="InterPro" id="IPR050157">
    <property type="entry name" value="PSI_iron-sulfur_center"/>
</dbReference>
<name>D3S112_FERPA</name>
<evidence type="ECO:0000313" key="7">
    <source>
        <dbReference type="Proteomes" id="UP000002613"/>
    </source>
</evidence>
<organism evidence="6 7">
    <name type="scientific">Ferroglobus placidus (strain DSM 10642 / AEDII12DO)</name>
    <dbReference type="NCBI Taxonomy" id="589924"/>
    <lineage>
        <taxon>Archaea</taxon>
        <taxon>Methanobacteriati</taxon>
        <taxon>Methanobacteriota</taxon>
        <taxon>Archaeoglobi</taxon>
        <taxon>Archaeoglobales</taxon>
        <taxon>Archaeoglobaceae</taxon>
        <taxon>Ferroglobus</taxon>
    </lineage>
</organism>
<dbReference type="GO" id="GO:0051539">
    <property type="term" value="F:4 iron, 4 sulfur cluster binding"/>
    <property type="evidence" value="ECO:0007669"/>
    <property type="project" value="UniProtKB-KW"/>
</dbReference>
<dbReference type="Pfam" id="PF13237">
    <property type="entry name" value="Fer4_10"/>
    <property type="match status" value="1"/>
</dbReference>